<organism evidence="2 3">
    <name type="scientific">Paractinoplanes deccanensis</name>
    <dbReference type="NCBI Taxonomy" id="113561"/>
    <lineage>
        <taxon>Bacteria</taxon>
        <taxon>Bacillati</taxon>
        <taxon>Actinomycetota</taxon>
        <taxon>Actinomycetes</taxon>
        <taxon>Micromonosporales</taxon>
        <taxon>Micromonosporaceae</taxon>
        <taxon>Paractinoplanes</taxon>
    </lineage>
</organism>
<evidence type="ECO:0000256" key="1">
    <source>
        <dbReference type="SAM" id="SignalP"/>
    </source>
</evidence>
<proteinExistence type="predicted"/>
<dbReference type="RefSeq" id="WP_203770375.1">
    <property type="nucleotide sequence ID" value="NZ_BAAABO010000020.1"/>
</dbReference>
<sequence length="150" mass="17216">MIDLPTIASIAALLAVAVFLAAQQQQTRAAQMTDIRERHFELIKLMLEHPELDYNATDRPAGDERMTAIGMSIWVAHWNTLWHMGQMDEKALRFNLADLFRKPEAQKWWTEVGDGWSSKANRRERRFITIVTEECRAAATTRPVAHTGVR</sequence>
<feature type="signal peptide" evidence="1">
    <location>
        <begin position="1"/>
        <end position="21"/>
    </location>
</feature>
<keyword evidence="1" id="KW-0732">Signal</keyword>
<keyword evidence="3" id="KW-1185">Reference proteome</keyword>
<gene>
    <name evidence="2" type="ORF">Ade02nite_56150</name>
</gene>
<evidence type="ECO:0000313" key="2">
    <source>
        <dbReference type="EMBL" id="GID76974.1"/>
    </source>
</evidence>
<comment type="caution">
    <text evidence="2">The sequence shown here is derived from an EMBL/GenBank/DDBJ whole genome shotgun (WGS) entry which is preliminary data.</text>
</comment>
<protein>
    <submittedName>
        <fullName evidence="2">Uncharacterized protein</fullName>
    </submittedName>
</protein>
<dbReference type="Pfam" id="PF19560">
    <property type="entry name" value="DUF6082"/>
    <property type="match status" value="1"/>
</dbReference>
<dbReference type="InterPro" id="IPR045728">
    <property type="entry name" value="DUF6082"/>
</dbReference>
<feature type="chain" id="PRO_5046455764" evidence="1">
    <location>
        <begin position="22"/>
        <end position="150"/>
    </location>
</feature>
<reference evidence="2 3" key="1">
    <citation type="submission" date="2021-01" db="EMBL/GenBank/DDBJ databases">
        <title>Whole genome shotgun sequence of Actinoplanes deccanensis NBRC 13994.</title>
        <authorList>
            <person name="Komaki H."/>
            <person name="Tamura T."/>
        </authorList>
    </citation>
    <scope>NUCLEOTIDE SEQUENCE [LARGE SCALE GENOMIC DNA]</scope>
    <source>
        <strain evidence="2 3">NBRC 13994</strain>
    </source>
</reference>
<dbReference type="EMBL" id="BOMI01000114">
    <property type="protein sequence ID" value="GID76974.1"/>
    <property type="molecule type" value="Genomic_DNA"/>
</dbReference>
<accession>A0ABQ3YAD6</accession>
<dbReference type="Proteomes" id="UP000609879">
    <property type="component" value="Unassembled WGS sequence"/>
</dbReference>
<evidence type="ECO:0000313" key="3">
    <source>
        <dbReference type="Proteomes" id="UP000609879"/>
    </source>
</evidence>
<name>A0ABQ3YAD6_9ACTN</name>